<gene>
    <name evidence="7" type="ORF">AND_003067</name>
</gene>
<dbReference type="GO" id="GO:0051301">
    <property type="term" value="P:cell division"/>
    <property type="evidence" value="ECO:0007669"/>
    <property type="project" value="UniProtKB-KW"/>
</dbReference>
<dbReference type="OMA" id="ARPANNT"/>
<proteinExistence type="inferred from homology"/>
<dbReference type="Proteomes" id="UP000000673">
    <property type="component" value="Unassembled WGS sequence"/>
</dbReference>
<comment type="similarity">
    <text evidence="1">Belongs to the ANKLE2 family.</text>
</comment>
<dbReference type="InterPro" id="IPR056237">
    <property type="entry name" value="ANKLE2_3rd"/>
</dbReference>
<dbReference type="EnsemblMetazoa" id="ADAC003067-RA">
    <property type="protein sequence ID" value="ADAC003067-PA"/>
    <property type="gene ID" value="ADAC003067"/>
</dbReference>
<keyword evidence="4" id="KW-0131">Cell cycle</keyword>
<name>W5JPD1_ANODA</name>
<evidence type="ECO:0000256" key="2">
    <source>
        <dbReference type="ARBA" id="ARBA00022618"/>
    </source>
</evidence>
<reference evidence="7 9" key="1">
    <citation type="journal article" date="2010" name="BMC Genomics">
        <title>Combination of measures distinguishes pre-miRNAs from other stem-loops in the genome of the newly sequenced Anopheles darlingi.</title>
        <authorList>
            <person name="Mendes N.D."/>
            <person name="Freitas A.T."/>
            <person name="Vasconcelos A.T."/>
            <person name="Sagot M.F."/>
        </authorList>
    </citation>
    <scope>NUCLEOTIDE SEQUENCE</scope>
</reference>
<dbReference type="InterPro" id="IPR036770">
    <property type="entry name" value="Ankyrin_rpt-contain_sf"/>
</dbReference>
<dbReference type="FunCoup" id="W5JPD1">
    <property type="interactions" value="2464"/>
</dbReference>
<dbReference type="EMBL" id="ADMH02000751">
    <property type="protein sequence ID" value="ETN65173.1"/>
    <property type="molecule type" value="Genomic_DNA"/>
</dbReference>
<dbReference type="VEuPathDB" id="VectorBase:ADAC003067"/>
<dbReference type="InterPro" id="IPR002110">
    <property type="entry name" value="Ankyrin_rpt"/>
</dbReference>
<dbReference type="GO" id="GO:0051721">
    <property type="term" value="F:protein phosphatase 2A binding"/>
    <property type="evidence" value="ECO:0007669"/>
    <property type="project" value="TreeGrafter"/>
</dbReference>
<evidence type="ECO:0000256" key="3">
    <source>
        <dbReference type="ARBA" id="ARBA00023043"/>
    </source>
</evidence>
<accession>W5JPD1</accession>
<dbReference type="Gene3D" id="1.25.40.20">
    <property type="entry name" value="Ankyrin repeat-containing domain"/>
    <property type="match status" value="1"/>
</dbReference>
<dbReference type="OrthoDB" id="7446186at2759"/>
<evidence type="ECO:0000313" key="9">
    <source>
        <dbReference type="Proteomes" id="UP000000673"/>
    </source>
</evidence>
<keyword evidence="2" id="KW-0132">Cell division</keyword>
<dbReference type="Pfam" id="PF12796">
    <property type="entry name" value="Ank_2"/>
    <property type="match status" value="1"/>
</dbReference>
<dbReference type="SMART" id="SM00248">
    <property type="entry name" value="ANK"/>
    <property type="match status" value="2"/>
</dbReference>
<dbReference type="PANTHER" id="PTHR12349:SF4">
    <property type="entry name" value="ANKYRIN REPEAT AND LEM DOMAIN-CONTAINING PROTEIN 2"/>
    <property type="match status" value="1"/>
</dbReference>
<evidence type="ECO:0000259" key="6">
    <source>
        <dbReference type="Pfam" id="PF24567"/>
    </source>
</evidence>
<sequence length="756" mass="85415">MKYFAVYIPDKTPESTVAEYYMQKTEALAILKECKNARLKEFSRPEDAIDFHHFGDTTLNETASNEPTVIVARLPKSAFTAPSSQKLVEFRKHIEQNNLQIVEALITSNPRFLISSGDMPTVLKEGPRYNALHVAAISGHANMCRLILETIKESAYIELLHGQRTPSTDEVAGIILDMYLNTPDKSRGETPLHFAAKYGSVSVVKQLMSYTQCKSSKNKDGALPIDIICSRANSANNTPEVAAAIRNLLMERYFVPVLRSVDECVMPIVGEPFSSAEEPTLATTNQSPQPIGTCSPVHVEYKVMAYAGPMELLPAKQFALRWRTPPRLLLSPLNRSRLWSPFSCSPLRTSTPQRTAKAPRRLDFQSSSVFDQSLEDYNSYNSSQSMLDTTSLPDCWENSHLESTSYQERTIRIKNHRKGLETIGRTLASQNGVEWNEYWDFLGDFANLATADGLKKFESILAERQKPPSAVDELQASMATFTLEETNLPVHGNKLTNSYACLVKTLQVFVNRFANIYIVEYSPASKTNTLPVAMVKLINTMDLTINSYRKDKMFVGVNFLKPHSVFAYLLVNHIIKIKRQDLLARLKENAALSCKTRNLTCIMRFIRAYSTDLKTLKFPAEDLTETSCRDLWEHEERISECVCQQNNDKASNDTMERMNRRRKQRSTMARTFNHNNSSDSEYWSCTDGESSSSEYCTPPSTPPGEVNALFIGGTMPDKNDTDAWVVLAAVEIDKERYPHVHNWHRAMKSLNSNESF</sequence>
<dbReference type="VEuPathDB" id="VectorBase:ADAR2_012034"/>
<dbReference type="HOGENOM" id="CLU_347677_0_0_1"/>
<dbReference type="AlphaFoldDB" id="W5JPD1"/>
<dbReference type="eggNOG" id="ENOG502QQ4Z">
    <property type="taxonomic scope" value="Eukaryota"/>
</dbReference>
<feature type="domain" description="ANKLE2 third alpha/beta" evidence="6">
    <location>
        <begin position="253"/>
        <end position="327"/>
    </location>
</feature>
<dbReference type="Pfam" id="PF24567">
    <property type="entry name" value="ANKLE2_3rd"/>
    <property type="match status" value="1"/>
</dbReference>
<dbReference type="GO" id="GO:0005783">
    <property type="term" value="C:endoplasmic reticulum"/>
    <property type="evidence" value="ECO:0007669"/>
    <property type="project" value="TreeGrafter"/>
</dbReference>
<evidence type="ECO:0000256" key="4">
    <source>
        <dbReference type="ARBA" id="ARBA00023306"/>
    </source>
</evidence>
<protein>
    <recommendedName>
        <fullName evidence="6">ANKLE2 third alpha/beta domain-containing protein</fullName>
    </recommendedName>
</protein>
<keyword evidence="9" id="KW-1185">Reference proteome</keyword>
<evidence type="ECO:0000256" key="1">
    <source>
        <dbReference type="ARBA" id="ARBA00007597"/>
    </source>
</evidence>
<keyword evidence="3 5" id="KW-0040">ANK repeat</keyword>
<organism evidence="7">
    <name type="scientific">Anopheles darlingi</name>
    <name type="common">Mosquito</name>
    <dbReference type="NCBI Taxonomy" id="43151"/>
    <lineage>
        <taxon>Eukaryota</taxon>
        <taxon>Metazoa</taxon>
        <taxon>Ecdysozoa</taxon>
        <taxon>Arthropoda</taxon>
        <taxon>Hexapoda</taxon>
        <taxon>Insecta</taxon>
        <taxon>Pterygota</taxon>
        <taxon>Neoptera</taxon>
        <taxon>Endopterygota</taxon>
        <taxon>Diptera</taxon>
        <taxon>Nematocera</taxon>
        <taxon>Culicoidea</taxon>
        <taxon>Culicidae</taxon>
        <taxon>Anophelinae</taxon>
        <taxon>Anopheles</taxon>
    </lineage>
</organism>
<feature type="repeat" description="ANK" evidence="5">
    <location>
        <begin position="187"/>
        <end position="219"/>
    </location>
</feature>
<reference evidence="7" key="3">
    <citation type="journal article" date="2013" name="Nucleic Acids Res.">
        <title>The genome of Anopheles darlingi, the main neotropical malaria vector.</title>
        <authorList>
            <person name="Marinotti O."/>
            <person name="Cerqueira G.C."/>
            <person name="de Almeida L.G."/>
            <person name="Ferro M.I."/>
            <person name="Loreto E.L."/>
            <person name="Zaha A."/>
            <person name="Teixeira S.M."/>
            <person name="Wespiser A.R."/>
            <person name="Almeida E Silva A."/>
            <person name="Schlindwein A.D."/>
            <person name="Pacheco A.C."/>
            <person name="Silva A.L."/>
            <person name="Graveley B.R."/>
            <person name="Walenz B.P."/>
            <person name="Lima Bde A."/>
            <person name="Ribeiro C.A."/>
            <person name="Nunes-Silva C.G."/>
            <person name="de Carvalho C.R."/>
            <person name="Soares C.M."/>
            <person name="de Menezes C.B."/>
            <person name="Matiolli C."/>
            <person name="Caffrey D."/>
            <person name="Araujo D.A."/>
            <person name="de Oliveira D.M."/>
            <person name="Golenbock D."/>
            <person name="Grisard E.C."/>
            <person name="Fantinatti-Garboggini F."/>
            <person name="de Carvalho F.M."/>
            <person name="Barcellos F.G."/>
            <person name="Prosdocimi F."/>
            <person name="May G."/>
            <person name="Azevedo Junior G.M."/>
            <person name="Guimaraes G.M."/>
            <person name="Goldman G.H."/>
            <person name="Padilha I.Q."/>
            <person name="Batista Jda S."/>
            <person name="Ferro J.A."/>
            <person name="Ribeiro J.M."/>
            <person name="Fietto J.L."/>
            <person name="Dabbas K.M."/>
            <person name="Cerdeira L."/>
            <person name="Agnez-Lima L.F."/>
            <person name="Brocchi M."/>
            <person name="de Carvalho M.O."/>
            <person name="Teixeira Mde M."/>
            <person name="Diniz Maia Mde M."/>
            <person name="Goldman M.H."/>
            <person name="Cruz Schneider M.P."/>
            <person name="Felipe M.S."/>
            <person name="Hungria M."/>
            <person name="Nicolas M.F."/>
            <person name="Pereira M."/>
            <person name="Montes M.A."/>
            <person name="Cantao M.E."/>
            <person name="Vincentz M."/>
            <person name="Rafael M.S."/>
            <person name="Silverman N."/>
            <person name="Stoco P.H."/>
            <person name="Souza R.C."/>
            <person name="Vicentini R."/>
            <person name="Gazzinelli R.T."/>
            <person name="Neves Rde O."/>
            <person name="Silva R."/>
            <person name="Astolfi-Filho S."/>
            <person name="Maciel T.E."/>
            <person name="Urmenyi T.P."/>
            <person name="Tadei W.P."/>
            <person name="Camargo E.P."/>
            <person name="de Vasconcelos A.T."/>
        </authorList>
    </citation>
    <scope>NUCLEOTIDE SEQUENCE</scope>
</reference>
<evidence type="ECO:0000313" key="8">
    <source>
        <dbReference type="EnsemblMetazoa" id="ADAC003067-PA"/>
    </source>
</evidence>
<dbReference type="PANTHER" id="PTHR12349">
    <property type="entry name" value="ANKYRIN REPEAT AND LEM DOMAIN-CONTAINING PROTEIN 2"/>
    <property type="match status" value="1"/>
</dbReference>
<dbReference type="PROSITE" id="PS50297">
    <property type="entry name" value="ANK_REP_REGION"/>
    <property type="match status" value="1"/>
</dbReference>
<evidence type="ECO:0000256" key="5">
    <source>
        <dbReference type="PROSITE-ProRule" id="PRU00023"/>
    </source>
</evidence>
<dbReference type="SUPFAM" id="SSF48403">
    <property type="entry name" value="Ankyrin repeat"/>
    <property type="match status" value="1"/>
</dbReference>
<dbReference type="PROSITE" id="PS50088">
    <property type="entry name" value="ANK_REPEAT"/>
    <property type="match status" value="1"/>
</dbReference>
<reference evidence="8" key="4">
    <citation type="submission" date="2015-06" db="UniProtKB">
        <authorList>
            <consortium name="EnsemblMetazoa"/>
        </authorList>
    </citation>
    <scope>IDENTIFICATION</scope>
</reference>
<reference evidence="7" key="2">
    <citation type="submission" date="2010-05" db="EMBL/GenBank/DDBJ databases">
        <authorList>
            <person name="Almeida L.G."/>
            <person name="Nicolas M.F."/>
            <person name="Souza R.C."/>
            <person name="Vasconcelos A.T.R."/>
        </authorList>
    </citation>
    <scope>NUCLEOTIDE SEQUENCE</scope>
</reference>
<evidence type="ECO:0000313" key="7">
    <source>
        <dbReference type="EMBL" id="ETN65173.1"/>
    </source>
</evidence>
<dbReference type="STRING" id="43151.W5JPD1"/>